<proteinExistence type="predicted"/>
<protein>
    <submittedName>
        <fullName evidence="1">Uncharacterized protein</fullName>
    </submittedName>
</protein>
<comment type="caution">
    <text evidence="1">The sequence shown here is derived from an EMBL/GenBank/DDBJ whole genome shotgun (WGS) entry which is preliminary data.</text>
</comment>
<dbReference type="EMBL" id="JAGSXJ010000002">
    <property type="protein sequence ID" value="KAH6695755.1"/>
    <property type="molecule type" value="Genomic_DNA"/>
</dbReference>
<name>A0A9P8VKV0_9PEZI</name>
<accession>A0A9P8VKV0</accession>
<dbReference type="Proteomes" id="UP000770015">
    <property type="component" value="Unassembled WGS sequence"/>
</dbReference>
<keyword evidence="2" id="KW-1185">Reference proteome</keyword>
<dbReference type="AlphaFoldDB" id="A0A9P8VKV0"/>
<gene>
    <name evidence="1" type="ORF">F5X68DRAFT_187166</name>
</gene>
<reference evidence="1" key="1">
    <citation type="journal article" date="2021" name="Nat. Commun.">
        <title>Genetic determinants of endophytism in the Arabidopsis root mycobiome.</title>
        <authorList>
            <person name="Mesny F."/>
            <person name="Miyauchi S."/>
            <person name="Thiergart T."/>
            <person name="Pickel B."/>
            <person name="Atanasova L."/>
            <person name="Karlsson M."/>
            <person name="Huettel B."/>
            <person name="Barry K.W."/>
            <person name="Haridas S."/>
            <person name="Chen C."/>
            <person name="Bauer D."/>
            <person name="Andreopoulos W."/>
            <person name="Pangilinan J."/>
            <person name="LaButti K."/>
            <person name="Riley R."/>
            <person name="Lipzen A."/>
            <person name="Clum A."/>
            <person name="Drula E."/>
            <person name="Henrissat B."/>
            <person name="Kohler A."/>
            <person name="Grigoriev I.V."/>
            <person name="Martin F.M."/>
            <person name="Hacquard S."/>
        </authorList>
    </citation>
    <scope>NUCLEOTIDE SEQUENCE</scope>
    <source>
        <strain evidence="1">MPI-SDFR-AT-0117</strain>
    </source>
</reference>
<organism evidence="1 2">
    <name type="scientific">Plectosphaerella plurivora</name>
    <dbReference type="NCBI Taxonomy" id="936078"/>
    <lineage>
        <taxon>Eukaryota</taxon>
        <taxon>Fungi</taxon>
        <taxon>Dikarya</taxon>
        <taxon>Ascomycota</taxon>
        <taxon>Pezizomycotina</taxon>
        <taxon>Sordariomycetes</taxon>
        <taxon>Hypocreomycetidae</taxon>
        <taxon>Glomerellales</taxon>
        <taxon>Plectosphaerellaceae</taxon>
        <taxon>Plectosphaerella</taxon>
    </lineage>
</organism>
<evidence type="ECO:0000313" key="1">
    <source>
        <dbReference type="EMBL" id="KAH6695755.1"/>
    </source>
</evidence>
<evidence type="ECO:0000313" key="2">
    <source>
        <dbReference type="Proteomes" id="UP000770015"/>
    </source>
</evidence>
<dbReference type="OrthoDB" id="4424523at2759"/>
<sequence>MFPNLYWDVVTLQRKAERGEYPIQPVWGYFVYRTTYKDQKLWDDYLEYIYQAVKDTTDWRVSSDWWVNPYLPPENRVDSEDKLRAEGEVVKSTFHLCVREGPDLDGRSVDEIKKINANWLRSLNELTDSGFSELPGCLSRHLDRDMKHRNMSMARYDYLIYVDDDMLDKFREIRAANTTDEHPEFAPSFKHNVAVKVAWAGDMKDLFSDSDSDSDSEPDPDTTKVWQLLHVYRLPRFYDILVGSNEAWWGYFRRPPHLNLLPLD</sequence>